<protein>
    <submittedName>
        <fullName evidence="1">Uncharacterized protein</fullName>
    </submittedName>
</protein>
<accession>A0ACD3B7N5</accession>
<proteinExistence type="predicted"/>
<sequence length="162" mass="18415">MIRQPRETPPSQTQDDTQDPWPTLRNVVPARWTPQLCHEDSQVPDSQEDPDEVLSPPSPTPGQQPQALTEAPVFIPGQTTHASSEFPQVLRLSDERPVAQKLWAYEQRIKHLEGEVCALRRTLSDVTDKLLRSRSRSPKHSPNFSSSRVWTPRPASKFTAYE</sequence>
<gene>
    <name evidence="1" type="ORF">BDN72DRAFT_894245</name>
</gene>
<reference evidence="1 2" key="1">
    <citation type="journal article" date="2019" name="Nat. Ecol. Evol.">
        <title>Megaphylogeny resolves global patterns of mushroom evolution.</title>
        <authorList>
            <person name="Varga T."/>
            <person name="Krizsan K."/>
            <person name="Foldi C."/>
            <person name="Dima B."/>
            <person name="Sanchez-Garcia M."/>
            <person name="Sanchez-Ramirez S."/>
            <person name="Szollosi G.J."/>
            <person name="Szarkandi J.G."/>
            <person name="Papp V."/>
            <person name="Albert L."/>
            <person name="Andreopoulos W."/>
            <person name="Angelini C."/>
            <person name="Antonin V."/>
            <person name="Barry K.W."/>
            <person name="Bougher N.L."/>
            <person name="Buchanan P."/>
            <person name="Buyck B."/>
            <person name="Bense V."/>
            <person name="Catcheside P."/>
            <person name="Chovatia M."/>
            <person name="Cooper J."/>
            <person name="Damon W."/>
            <person name="Desjardin D."/>
            <person name="Finy P."/>
            <person name="Geml J."/>
            <person name="Haridas S."/>
            <person name="Hughes K."/>
            <person name="Justo A."/>
            <person name="Karasinski D."/>
            <person name="Kautmanova I."/>
            <person name="Kiss B."/>
            <person name="Kocsube S."/>
            <person name="Kotiranta H."/>
            <person name="LaButti K.M."/>
            <person name="Lechner B.E."/>
            <person name="Liimatainen K."/>
            <person name="Lipzen A."/>
            <person name="Lukacs Z."/>
            <person name="Mihaltcheva S."/>
            <person name="Morgado L.N."/>
            <person name="Niskanen T."/>
            <person name="Noordeloos M.E."/>
            <person name="Ohm R.A."/>
            <person name="Ortiz-Santana B."/>
            <person name="Ovrebo C."/>
            <person name="Racz N."/>
            <person name="Riley R."/>
            <person name="Savchenko A."/>
            <person name="Shiryaev A."/>
            <person name="Soop K."/>
            <person name="Spirin V."/>
            <person name="Szebenyi C."/>
            <person name="Tomsovsky M."/>
            <person name="Tulloss R.E."/>
            <person name="Uehling J."/>
            <person name="Grigoriev I.V."/>
            <person name="Vagvolgyi C."/>
            <person name="Papp T."/>
            <person name="Martin F.M."/>
            <person name="Miettinen O."/>
            <person name="Hibbett D.S."/>
            <person name="Nagy L.G."/>
        </authorList>
    </citation>
    <scope>NUCLEOTIDE SEQUENCE [LARGE SCALE GENOMIC DNA]</scope>
    <source>
        <strain evidence="1 2">NL-1719</strain>
    </source>
</reference>
<organism evidence="1 2">
    <name type="scientific">Pluteus cervinus</name>
    <dbReference type="NCBI Taxonomy" id="181527"/>
    <lineage>
        <taxon>Eukaryota</taxon>
        <taxon>Fungi</taxon>
        <taxon>Dikarya</taxon>
        <taxon>Basidiomycota</taxon>
        <taxon>Agaricomycotina</taxon>
        <taxon>Agaricomycetes</taxon>
        <taxon>Agaricomycetidae</taxon>
        <taxon>Agaricales</taxon>
        <taxon>Pluteineae</taxon>
        <taxon>Pluteaceae</taxon>
        <taxon>Pluteus</taxon>
    </lineage>
</organism>
<keyword evidence="2" id="KW-1185">Reference proteome</keyword>
<name>A0ACD3B7N5_9AGAR</name>
<evidence type="ECO:0000313" key="2">
    <source>
        <dbReference type="Proteomes" id="UP000308600"/>
    </source>
</evidence>
<evidence type="ECO:0000313" key="1">
    <source>
        <dbReference type="EMBL" id="TFK72997.1"/>
    </source>
</evidence>
<dbReference type="Proteomes" id="UP000308600">
    <property type="component" value="Unassembled WGS sequence"/>
</dbReference>
<dbReference type="EMBL" id="ML208279">
    <property type="protein sequence ID" value="TFK72997.1"/>
    <property type="molecule type" value="Genomic_DNA"/>
</dbReference>